<dbReference type="EMBL" id="JBFOLJ010000017">
    <property type="protein sequence ID" value="KAL2468157.1"/>
    <property type="molecule type" value="Genomic_DNA"/>
</dbReference>
<protein>
    <submittedName>
        <fullName evidence="2">Auxin-responsive protein SAUR66-like</fullName>
    </submittedName>
</protein>
<evidence type="ECO:0000256" key="1">
    <source>
        <dbReference type="ARBA" id="ARBA00006974"/>
    </source>
</evidence>
<accession>A0ABD1PX55</accession>
<dbReference type="InterPro" id="IPR003676">
    <property type="entry name" value="SAUR_fam"/>
</dbReference>
<reference evidence="3" key="1">
    <citation type="submission" date="2024-07" db="EMBL/GenBank/DDBJ databases">
        <title>Two chromosome-level genome assemblies of Korean endemic species Abeliophyllum distichum and Forsythia ovata (Oleaceae).</title>
        <authorList>
            <person name="Jang H."/>
        </authorList>
    </citation>
    <scope>NUCLEOTIDE SEQUENCE [LARGE SCALE GENOMIC DNA]</scope>
</reference>
<dbReference type="Proteomes" id="UP001604277">
    <property type="component" value="Unassembled WGS sequence"/>
</dbReference>
<dbReference type="AlphaFoldDB" id="A0ABD1PX55"/>
<sequence>MGHGASYGVDGRLRWNWLGIALHPMKASSKKLRKILQGWRKRKNGQFVVYSKDNKRFVVPLCYLNHPIFRVLLEMAEEEYGLPIRGPLRVPCEKELVEYILGVFAKVDSIALDSFKEETNAKILSTVLSNYV</sequence>
<keyword evidence="3" id="KW-1185">Reference proteome</keyword>
<evidence type="ECO:0000313" key="2">
    <source>
        <dbReference type="EMBL" id="KAL2468157.1"/>
    </source>
</evidence>
<evidence type="ECO:0000313" key="3">
    <source>
        <dbReference type="Proteomes" id="UP001604277"/>
    </source>
</evidence>
<proteinExistence type="inferred from homology"/>
<comment type="caution">
    <text evidence="2">The sequence shown here is derived from an EMBL/GenBank/DDBJ whole genome shotgun (WGS) entry which is preliminary data.</text>
</comment>
<organism evidence="2 3">
    <name type="scientific">Forsythia ovata</name>
    <dbReference type="NCBI Taxonomy" id="205694"/>
    <lineage>
        <taxon>Eukaryota</taxon>
        <taxon>Viridiplantae</taxon>
        <taxon>Streptophyta</taxon>
        <taxon>Embryophyta</taxon>
        <taxon>Tracheophyta</taxon>
        <taxon>Spermatophyta</taxon>
        <taxon>Magnoliopsida</taxon>
        <taxon>eudicotyledons</taxon>
        <taxon>Gunneridae</taxon>
        <taxon>Pentapetalae</taxon>
        <taxon>asterids</taxon>
        <taxon>lamiids</taxon>
        <taxon>Lamiales</taxon>
        <taxon>Oleaceae</taxon>
        <taxon>Forsythieae</taxon>
        <taxon>Forsythia</taxon>
    </lineage>
</organism>
<dbReference type="PANTHER" id="PTHR31175">
    <property type="entry name" value="AUXIN-RESPONSIVE FAMILY PROTEIN"/>
    <property type="match status" value="1"/>
</dbReference>
<comment type="similarity">
    <text evidence="1">Belongs to the ARG7 family.</text>
</comment>
<gene>
    <name evidence="2" type="ORF">Fot_51682</name>
</gene>
<dbReference type="Pfam" id="PF02519">
    <property type="entry name" value="Auxin_inducible"/>
    <property type="match status" value="1"/>
</dbReference>
<name>A0ABD1PX55_9LAMI</name>